<evidence type="ECO:0000256" key="3">
    <source>
        <dbReference type="ARBA" id="ARBA00022692"/>
    </source>
</evidence>
<dbReference type="PANTHER" id="PTHR30086:SF20">
    <property type="entry name" value="ARGININE EXPORTER PROTEIN ARGO-RELATED"/>
    <property type="match status" value="1"/>
</dbReference>
<evidence type="ECO:0000256" key="2">
    <source>
        <dbReference type="ARBA" id="ARBA00022475"/>
    </source>
</evidence>
<dbReference type="OrthoDB" id="9812084at2"/>
<dbReference type="AlphaFoldDB" id="A0A1M5QM32"/>
<name>A0A1M5QM32_9RHOB</name>
<keyword evidence="5 6" id="KW-0472">Membrane</keyword>
<dbReference type="GO" id="GO:0015171">
    <property type="term" value="F:amino acid transmembrane transporter activity"/>
    <property type="evidence" value="ECO:0007669"/>
    <property type="project" value="TreeGrafter"/>
</dbReference>
<dbReference type="Pfam" id="PF01810">
    <property type="entry name" value="LysE"/>
    <property type="match status" value="1"/>
</dbReference>
<keyword evidence="3 6" id="KW-0812">Transmembrane</keyword>
<dbReference type="GO" id="GO:0033228">
    <property type="term" value="P:cysteine export across plasma membrane"/>
    <property type="evidence" value="ECO:0007669"/>
    <property type="project" value="TreeGrafter"/>
</dbReference>
<evidence type="ECO:0000256" key="4">
    <source>
        <dbReference type="ARBA" id="ARBA00022989"/>
    </source>
</evidence>
<evidence type="ECO:0000256" key="6">
    <source>
        <dbReference type="SAM" id="Phobius"/>
    </source>
</evidence>
<evidence type="ECO:0000313" key="8">
    <source>
        <dbReference type="Proteomes" id="UP000184074"/>
    </source>
</evidence>
<dbReference type="PANTHER" id="PTHR30086">
    <property type="entry name" value="ARGININE EXPORTER PROTEIN ARGO"/>
    <property type="match status" value="1"/>
</dbReference>
<proteinExistence type="predicted"/>
<gene>
    <name evidence="7" type="ORF">SAMN05444003_2203</name>
</gene>
<accession>A0A1M5QM32</accession>
<dbReference type="EMBL" id="FQXB01000003">
    <property type="protein sequence ID" value="SHH15187.1"/>
    <property type="molecule type" value="Genomic_DNA"/>
</dbReference>
<dbReference type="GO" id="GO:0005886">
    <property type="term" value="C:plasma membrane"/>
    <property type="evidence" value="ECO:0007669"/>
    <property type="project" value="UniProtKB-SubCell"/>
</dbReference>
<comment type="subcellular location">
    <subcellularLocation>
        <location evidence="1">Cell membrane</location>
        <topology evidence="1">Multi-pass membrane protein</topology>
    </subcellularLocation>
</comment>
<reference evidence="7 8" key="1">
    <citation type="submission" date="2016-11" db="EMBL/GenBank/DDBJ databases">
        <authorList>
            <person name="Jaros S."/>
            <person name="Januszkiewicz K."/>
            <person name="Wedrychowicz H."/>
        </authorList>
    </citation>
    <scope>NUCLEOTIDE SEQUENCE [LARGE SCALE GENOMIC DNA]</scope>
    <source>
        <strain evidence="7 8">DSM 28715</strain>
    </source>
</reference>
<feature type="transmembrane region" description="Helical" evidence="6">
    <location>
        <begin position="68"/>
        <end position="88"/>
    </location>
</feature>
<protein>
    <submittedName>
        <fullName evidence="7">Threonine/homoserine/homoserine lactone efflux protein</fullName>
    </submittedName>
</protein>
<evidence type="ECO:0000256" key="5">
    <source>
        <dbReference type="ARBA" id="ARBA00023136"/>
    </source>
</evidence>
<evidence type="ECO:0000313" key="7">
    <source>
        <dbReference type="EMBL" id="SHH15187.1"/>
    </source>
</evidence>
<feature type="transmembrane region" description="Helical" evidence="6">
    <location>
        <begin position="140"/>
        <end position="162"/>
    </location>
</feature>
<feature type="transmembrane region" description="Helical" evidence="6">
    <location>
        <begin position="36"/>
        <end position="56"/>
    </location>
</feature>
<sequence>MINFALTGFVFFGLFSPGPNVILVTASGARFGWNRTIPHILGIVVGVGVIAGLTGLGIGQVLSSNPNLFVVLQVIACCWILWMAYQLWRSSPKEVDSRDRPFTFVEALLFQWVNPKIWAVALTATAFLADQPPVSQAITLGLTFSILNLFVCSFWTGFGSLLSRLLVDETSWRIFMRIMAVGLVIFSALIFA</sequence>
<dbReference type="STRING" id="1508389.SAMN05444003_2203"/>
<dbReference type="InterPro" id="IPR001123">
    <property type="entry name" value="LeuE-type"/>
</dbReference>
<keyword evidence="2" id="KW-1003">Cell membrane</keyword>
<feature type="transmembrane region" description="Helical" evidence="6">
    <location>
        <begin position="108"/>
        <end position="128"/>
    </location>
</feature>
<keyword evidence="4 6" id="KW-1133">Transmembrane helix</keyword>
<evidence type="ECO:0000256" key="1">
    <source>
        <dbReference type="ARBA" id="ARBA00004651"/>
    </source>
</evidence>
<dbReference type="RefSeq" id="WP_072901045.1">
    <property type="nucleotide sequence ID" value="NZ_FQXB01000003.1"/>
</dbReference>
<feature type="transmembrane region" description="Helical" evidence="6">
    <location>
        <begin position="174"/>
        <end position="191"/>
    </location>
</feature>
<dbReference type="Proteomes" id="UP000184074">
    <property type="component" value="Unassembled WGS sequence"/>
</dbReference>
<keyword evidence="8" id="KW-1185">Reference proteome</keyword>
<organism evidence="7 8">
    <name type="scientific">Cognatiyoonia sediminum</name>
    <dbReference type="NCBI Taxonomy" id="1508389"/>
    <lineage>
        <taxon>Bacteria</taxon>
        <taxon>Pseudomonadati</taxon>
        <taxon>Pseudomonadota</taxon>
        <taxon>Alphaproteobacteria</taxon>
        <taxon>Rhodobacterales</taxon>
        <taxon>Paracoccaceae</taxon>
        <taxon>Cognatiyoonia</taxon>
    </lineage>
</organism>